<keyword evidence="3" id="KW-0378">Hydrolase</keyword>
<dbReference type="Pfam" id="PF04231">
    <property type="entry name" value="Endonuclease_1"/>
    <property type="match status" value="1"/>
</dbReference>
<dbReference type="Proteomes" id="UP000679575">
    <property type="component" value="Chromosome"/>
</dbReference>
<reference evidence="5 6" key="1">
    <citation type="submission" date="2021-04" db="EMBL/GenBank/DDBJ databases">
        <title>Novel species identification of genus Shewanella.</title>
        <authorList>
            <person name="Liu G."/>
        </authorList>
    </citation>
    <scope>NUCLEOTIDE SEQUENCE [LARGE SCALE GENOMIC DNA]</scope>
    <source>
        <strain evidence="5 6">FJAT-54481</strain>
    </source>
</reference>
<keyword evidence="5" id="KW-0255">Endonuclease</keyword>
<comment type="similarity">
    <text evidence="1">Belongs to the EndA/NucM nuclease family.</text>
</comment>
<dbReference type="GO" id="GO:0004519">
    <property type="term" value="F:endonuclease activity"/>
    <property type="evidence" value="ECO:0007669"/>
    <property type="project" value="UniProtKB-KW"/>
</dbReference>
<dbReference type="SUPFAM" id="SSF54060">
    <property type="entry name" value="His-Me finger endonucleases"/>
    <property type="match status" value="1"/>
</dbReference>
<evidence type="ECO:0000313" key="6">
    <source>
        <dbReference type="Proteomes" id="UP000679575"/>
    </source>
</evidence>
<dbReference type="InterPro" id="IPR007346">
    <property type="entry name" value="Endonuclease-I"/>
</dbReference>
<protein>
    <submittedName>
        <fullName evidence="5">Endonuclease</fullName>
    </submittedName>
</protein>
<name>A0ABX7YU97_9GAMM</name>
<dbReference type="EMBL" id="CP073587">
    <property type="protein sequence ID" value="QUN06362.1"/>
    <property type="molecule type" value="Genomic_DNA"/>
</dbReference>
<feature type="signal peptide" evidence="4">
    <location>
        <begin position="1"/>
        <end position="17"/>
    </location>
</feature>
<evidence type="ECO:0000256" key="1">
    <source>
        <dbReference type="ARBA" id="ARBA00006429"/>
    </source>
</evidence>
<feature type="chain" id="PRO_5045894864" evidence="4">
    <location>
        <begin position="18"/>
        <end position="243"/>
    </location>
</feature>
<keyword evidence="6" id="KW-1185">Reference proteome</keyword>
<proteinExistence type="inferred from homology"/>
<organism evidence="5 6">
    <name type="scientific">Shewanella yunxiaonensis</name>
    <dbReference type="NCBI Taxonomy" id="2829809"/>
    <lineage>
        <taxon>Bacteria</taxon>
        <taxon>Pseudomonadati</taxon>
        <taxon>Pseudomonadota</taxon>
        <taxon>Gammaproteobacteria</taxon>
        <taxon>Alteromonadales</taxon>
        <taxon>Shewanellaceae</taxon>
        <taxon>Shewanella</taxon>
    </lineage>
</organism>
<dbReference type="RefSeq" id="WP_212595376.1">
    <property type="nucleotide sequence ID" value="NZ_CP073587.1"/>
</dbReference>
<keyword evidence="4" id="KW-0732">Signal</keyword>
<evidence type="ECO:0000256" key="2">
    <source>
        <dbReference type="ARBA" id="ARBA00022722"/>
    </source>
</evidence>
<sequence>MKLTWLIIGLFCTGAMAAGNTEIESFSAAKKLMQNSIYTTDTLRKTIYCGAAFDSKKQITLPEGFQTAVYLKRRFKWEAEHIVPAENFGRTFSEWREGSPVCVDSKGKAFKGRKCAEKANKEYRLMQSDLYNLAPAIGSVNAARQNYNFTMLPSAKSKFGSCDMRIEDNKVQPPEEARGRIARTYLYFEAVYPRYRMSKAQQQLMNAWDKQYPVTKNECEIARKVKAVQHNDNPVLEQRCSAL</sequence>
<evidence type="ECO:0000256" key="4">
    <source>
        <dbReference type="SAM" id="SignalP"/>
    </source>
</evidence>
<evidence type="ECO:0000313" key="5">
    <source>
        <dbReference type="EMBL" id="QUN06362.1"/>
    </source>
</evidence>
<dbReference type="PANTHER" id="PTHR33607">
    <property type="entry name" value="ENDONUCLEASE-1"/>
    <property type="match status" value="1"/>
</dbReference>
<dbReference type="InterPro" id="IPR044925">
    <property type="entry name" value="His-Me_finger_sf"/>
</dbReference>
<dbReference type="PANTHER" id="PTHR33607:SF2">
    <property type="entry name" value="ENDONUCLEASE-1"/>
    <property type="match status" value="1"/>
</dbReference>
<evidence type="ECO:0000256" key="3">
    <source>
        <dbReference type="ARBA" id="ARBA00022801"/>
    </source>
</evidence>
<gene>
    <name evidence="5" type="ORF">KDN34_02535</name>
</gene>
<keyword evidence="2" id="KW-0540">Nuclease</keyword>
<accession>A0ABX7YU97</accession>